<proteinExistence type="predicted"/>
<evidence type="ECO:0000313" key="2">
    <source>
        <dbReference type="Proteomes" id="UP000245838"/>
    </source>
</evidence>
<reference evidence="1 2" key="1">
    <citation type="submission" date="2015-05" db="EMBL/GenBank/DDBJ databases">
        <authorList>
            <person name="Goodhead I."/>
        </authorList>
    </citation>
    <scope>NUCLEOTIDE SEQUENCE [LARGE SCALE GENOMIC DNA]</scope>
    <source>
        <strain evidence="2">morsitans</strain>
    </source>
</reference>
<accession>A0A193QJ36</accession>
<dbReference type="EMBL" id="LN854557">
    <property type="protein sequence ID" value="CRL45199.1"/>
    <property type="molecule type" value="Genomic_DNA"/>
</dbReference>
<dbReference type="RefSeq" id="WP_166506614.1">
    <property type="nucleotide sequence ID" value="NZ_LN854557.1"/>
</dbReference>
<name>A0A193QJ36_SODGM</name>
<dbReference type="Proteomes" id="UP000245838">
    <property type="component" value="Chromosome sggmmb4_Chromosome"/>
</dbReference>
<evidence type="ECO:0008006" key="3">
    <source>
        <dbReference type="Google" id="ProtNLM"/>
    </source>
</evidence>
<protein>
    <recommendedName>
        <fullName evidence="3">ATP-binding protein</fullName>
    </recommendedName>
</protein>
<evidence type="ECO:0000313" key="1">
    <source>
        <dbReference type="EMBL" id="CRL45199.1"/>
    </source>
</evidence>
<dbReference type="AlphaFoldDB" id="A0A193QJ36"/>
<gene>
    <name evidence="1" type="ORF">SGGMMB4_02756</name>
</gene>
<organism evidence="1 2">
    <name type="scientific">Sodalis glossinidius (strain morsitans)</name>
    <dbReference type="NCBI Taxonomy" id="343509"/>
    <lineage>
        <taxon>Bacteria</taxon>
        <taxon>Pseudomonadati</taxon>
        <taxon>Pseudomonadota</taxon>
        <taxon>Gammaproteobacteria</taxon>
        <taxon>Enterobacterales</taxon>
        <taxon>Bruguierivoracaceae</taxon>
        <taxon>Sodalis</taxon>
    </lineage>
</organism>
<sequence>MSIATLVLGKSGSSKSTSLRNLDPEKLLLIQCISKPLPFRSSDWKLCTNAQDGGNRIRTDNSTKIEQILKKSPHEIVVIDDYQSVLVNELMNRSSERGYDKFTDIGKNAWSIFNTAGALDEHRRVYILAHTQTDDFGNIRMKTVGKMVDQTIVPEGYFTIVLRAVVNNGNYRFSTQTNGQDCCKSSMGIFSETLVDNDLKAIDDAICSYYGINNIQMIKEKTA</sequence>